<keyword evidence="1" id="KW-0670">Pyruvate</keyword>
<dbReference type="InterPro" id="IPR039556">
    <property type="entry name" value="ICL/PEPM"/>
</dbReference>
<dbReference type="Pfam" id="PF13714">
    <property type="entry name" value="PEP_mutase"/>
    <property type="match status" value="1"/>
</dbReference>
<proteinExistence type="predicted"/>
<dbReference type="Proteomes" id="UP000199473">
    <property type="component" value="Unassembled WGS sequence"/>
</dbReference>
<dbReference type="PANTHER" id="PTHR42905">
    <property type="entry name" value="PHOSPHOENOLPYRUVATE CARBOXYLASE"/>
    <property type="match status" value="1"/>
</dbReference>
<dbReference type="InterPro" id="IPR015813">
    <property type="entry name" value="Pyrv/PenolPyrv_kinase-like_dom"/>
</dbReference>
<evidence type="ECO:0000313" key="1">
    <source>
        <dbReference type="EMBL" id="SFK51685.1"/>
    </source>
</evidence>
<reference evidence="1 2" key="1">
    <citation type="submission" date="2016-10" db="EMBL/GenBank/DDBJ databases">
        <authorList>
            <person name="de Groot N.N."/>
        </authorList>
    </citation>
    <scope>NUCLEOTIDE SEQUENCE [LARGE SCALE GENOMIC DNA]</scope>
    <source>
        <strain evidence="1 2">DSM 19981</strain>
    </source>
</reference>
<dbReference type="RefSeq" id="WP_092959822.1">
    <property type="nucleotide sequence ID" value="NZ_FOSQ01000003.1"/>
</dbReference>
<dbReference type="GO" id="GO:0016833">
    <property type="term" value="F:oxo-acid-lyase activity"/>
    <property type="evidence" value="ECO:0007669"/>
    <property type="project" value="UniProtKB-ARBA"/>
</dbReference>
<dbReference type="STRING" id="1123062.SAMN02745775_103160"/>
<gene>
    <name evidence="1" type="ORF">SAMN02745775_103160</name>
</gene>
<dbReference type="InterPro" id="IPR018523">
    <property type="entry name" value="Isocitrate_lyase_ph_CS"/>
</dbReference>
<dbReference type="InterPro" id="IPR040442">
    <property type="entry name" value="Pyrv_kinase-like_dom_sf"/>
</dbReference>
<sequence length="309" mass="33855">MKKTARMRQLLAGEEVVVSPGVYDGYSLRLAQRAGFHTASTSGAGIANARLGVQDTGMMSLHENVDACRAMAASVDIPLMADADTGYGNAVTVFGVVRMFEDAGVVGINIEDQEFPKRCGHMKGKELIHPREMAKKIEAAVKGRRDPDFIINARTDGIAVEGIEGAVERAKIYAAAGADMIFPDTVRGEDDIKRLVDAVDIPISINIGFGIRSRPTTPLIPVKRLKELGVKRVSVPRMLPAAALKAMENALALLRHTLETGEVVDRPDLLFSIDDIKTLMDYETLERLEEELLLPEQLFRKYQAEKARI</sequence>
<dbReference type="AlphaFoldDB" id="A0A1I4A5R5"/>
<dbReference type="SUPFAM" id="SSF51621">
    <property type="entry name" value="Phosphoenolpyruvate/pyruvate domain"/>
    <property type="match status" value="1"/>
</dbReference>
<name>A0A1I4A5R5_9PROT</name>
<protein>
    <submittedName>
        <fullName evidence="1">Phosphoenolpyruvate phosphomutase</fullName>
    </submittedName>
</protein>
<organism evidence="1 2">
    <name type="scientific">Falsiroseomonas stagni DSM 19981</name>
    <dbReference type="NCBI Taxonomy" id="1123062"/>
    <lineage>
        <taxon>Bacteria</taxon>
        <taxon>Pseudomonadati</taxon>
        <taxon>Pseudomonadota</taxon>
        <taxon>Alphaproteobacteria</taxon>
        <taxon>Acetobacterales</taxon>
        <taxon>Roseomonadaceae</taxon>
        <taxon>Falsiroseomonas</taxon>
    </lineage>
</organism>
<dbReference type="EMBL" id="FOSQ01000003">
    <property type="protein sequence ID" value="SFK51685.1"/>
    <property type="molecule type" value="Genomic_DNA"/>
</dbReference>
<keyword evidence="2" id="KW-1185">Reference proteome</keyword>
<dbReference type="CDD" id="cd00377">
    <property type="entry name" value="ICL_PEPM"/>
    <property type="match status" value="1"/>
</dbReference>
<dbReference type="PROSITE" id="PS00161">
    <property type="entry name" value="ISOCITRATE_LYASE"/>
    <property type="match status" value="1"/>
</dbReference>
<dbReference type="Gene3D" id="3.20.20.60">
    <property type="entry name" value="Phosphoenolpyruvate-binding domains"/>
    <property type="match status" value="1"/>
</dbReference>
<evidence type="ECO:0000313" key="2">
    <source>
        <dbReference type="Proteomes" id="UP000199473"/>
    </source>
</evidence>
<accession>A0A1I4A5R5</accession>
<dbReference type="PANTHER" id="PTHR42905:SF5">
    <property type="entry name" value="CARBOXYVINYL-CARBOXYPHOSPHONATE PHOSPHORYLMUTASE, CHLOROPLASTIC"/>
    <property type="match status" value="1"/>
</dbReference>
<dbReference type="OrthoDB" id="9771433at2"/>